<dbReference type="PANTHER" id="PTHR23308">
    <property type="entry name" value="NUCLEAR INHIBITOR OF PROTEIN PHOSPHATASE-1"/>
    <property type="match status" value="1"/>
</dbReference>
<feature type="compositionally biased region" description="Polar residues" evidence="1">
    <location>
        <begin position="322"/>
        <end position="334"/>
    </location>
</feature>
<sequence length="624" mass="68074">MEAAVQSISESRAQGRRVIRPLPQRAVTGLKLLVDRNGDQPSRILTFSKSQTSVVTIGRKAAAANGNDCWPADEAMFRCPVVSRKHAKIAFSDAGTAYLIDLGSHHGTYILKPSDADSRRIKPQTPVTLEDDDVITFGKGVKSGDALVPPVTARVQLLRGTISSSPITYRRASSNAMTPSSTTSPIKRSSSGRFGLQYISSEDEEEEAIVSSEPERDSDVEEVPRPCSQPLEEIVSLSNADGPVAPLSSSRLPSFRAFNVHLPILDQFPTLPMPWNLLKASSRNDSPPIDADITRDDTTPFESPSPFSIVRTPSVHSKAGDENSTSSRPSSPVETSIPPWRQSSLGPDGERDEEGQGRHAMNDESRDMSLSNGDEDMSEDGGSPEDPYVPSFGQSANRYPIIDEDFVEYALPSVLSDMPSPPSEATPEPEVLPITSLDEALWPLAASRSESVEDTSAPAAQSQAAVTTELQTSLATFDKGLKDLKNRLESHMATTRVVLDSHDRRVMDVNELCSSLSTRMDAGGDLPGRVKEVERRMSGFQDDIERNGKKRQEEEKYREELAADLGIVRGLASGDVRQRCGRSTSSCRGSLPLSCALAKMLVWKFPESFNDCRTMLLLWRFGGH</sequence>
<evidence type="ECO:0000256" key="1">
    <source>
        <dbReference type="SAM" id="MobiDB-lite"/>
    </source>
</evidence>
<dbReference type="AlphaFoldDB" id="A0A5C3N1R0"/>
<dbReference type="Pfam" id="PF00498">
    <property type="entry name" value="FHA"/>
    <property type="match status" value="1"/>
</dbReference>
<dbReference type="SMART" id="SM00240">
    <property type="entry name" value="FHA"/>
    <property type="match status" value="1"/>
</dbReference>
<protein>
    <recommendedName>
        <fullName evidence="2">FHA domain-containing protein</fullName>
    </recommendedName>
</protein>
<dbReference type="OrthoDB" id="4096268at2759"/>
<feature type="region of interest" description="Disordered" evidence="1">
    <location>
        <begin position="280"/>
        <end position="395"/>
    </location>
</feature>
<dbReference type="Gene3D" id="2.60.200.20">
    <property type="match status" value="1"/>
</dbReference>
<organism evidence="3 4">
    <name type="scientific">Heliocybe sulcata</name>
    <dbReference type="NCBI Taxonomy" id="5364"/>
    <lineage>
        <taxon>Eukaryota</taxon>
        <taxon>Fungi</taxon>
        <taxon>Dikarya</taxon>
        <taxon>Basidiomycota</taxon>
        <taxon>Agaricomycotina</taxon>
        <taxon>Agaricomycetes</taxon>
        <taxon>Gloeophyllales</taxon>
        <taxon>Gloeophyllaceae</taxon>
        <taxon>Heliocybe</taxon>
    </lineage>
</organism>
<evidence type="ECO:0000313" key="3">
    <source>
        <dbReference type="EMBL" id="TFK51380.1"/>
    </source>
</evidence>
<name>A0A5C3N1R0_9AGAM</name>
<feature type="compositionally biased region" description="Acidic residues" evidence="1">
    <location>
        <begin position="373"/>
        <end position="383"/>
    </location>
</feature>
<dbReference type="InterPro" id="IPR000253">
    <property type="entry name" value="FHA_dom"/>
</dbReference>
<evidence type="ECO:0000259" key="2">
    <source>
        <dbReference type="PROSITE" id="PS50006"/>
    </source>
</evidence>
<feature type="domain" description="FHA" evidence="2">
    <location>
        <begin position="55"/>
        <end position="110"/>
    </location>
</feature>
<evidence type="ECO:0000313" key="4">
    <source>
        <dbReference type="Proteomes" id="UP000305948"/>
    </source>
</evidence>
<keyword evidence="4" id="KW-1185">Reference proteome</keyword>
<feature type="region of interest" description="Disordered" evidence="1">
    <location>
        <begin position="170"/>
        <end position="224"/>
    </location>
</feature>
<dbReference type="PROSITE" id="PS50006">
    <property type="entry name" value="FHA_DOMAIN"/>
    <property type="match status" value="1"/>
</dbReference>
<dbReference type="InterPro" id="IPR008984">
    <property type="entry name" value="SMAD_FHA_dom_sf"/>
</dbReference>
<accession>A0A5C3N1R0</accession>
<dbReference type="STRING" id="5364.A0A5C3N1R0"/>
<dbReference type="InterPro" id="IPR050923">
    <property type="entry name" value="Cell_Proc_Reg/RNA_Proc"/>
</dbReference>
<dbReference type="Proteomes" id="UP000305948">
    <property type="component" value="Unassembled WGS sequence"/>
</dbReference>
<feature type="compositionally biased region" description="Basic and acidic residues" evidence="1">
    <location>
        <begin position="354"/>
        <end position="367"/>
    </location>
</feature>
<reference evidence="3 4" key="1">
    <citation type="journal article" date="2019" name="Nat. Ecol. Evol.">
        <title>Megaphylogeny resolves global patterns of mushroom evolution.</title>
        <authorList>
            <person name="Varga T."/>
            <person name="Krizsan K."/>
            <person name="Foldi C."/>
            <person name="Dima B."/>
            <person name="Sanchez-Garcia M."/>
            <person name="Sanchez-Ramirez S."/>
            <person name="Szollosi G.J."/>
            <person name="Szarkandi J.G."/>
            <person name="Papp V."/>
            <person name="Albert L."/>
            <person name="Andreopoulos W."/>
            <person name="Angelini C."/>
            <person name="Antonin V."/>
            <person name="Barry K.W."/>
            <person name="Bougher N.L."/>
            <person name="Buchanan P."/>
            <person name="Buyck B."/>
            <person name="Bense V."/>
            <person name="Catcheside P."/>
            <person name="Chovatia M."/>
            <person name="Cooper J."/>
            <person name="Damon W."/>
            <person name="Desjardin D."/>
            <person name="Finy P."/>
            <person name="Geml J."/>
            <person name="Haridas S."/>
            <person name="Hughes K."/>
            <person name="Justo A."/>
            <person name="Karasinski D."/>
            <person name="Kautmanova I."/>
            <person name="Kiss B."/>
            <person name="Kocsube S."/>
            <person name="Kotiranta H."/>
            <person name="LaButti K.M."/>
            <person name="Lechner B.E."/>
            <person name="Liimatainen K."/>
            <person name="Lipzen A."/>
            <person name="Lukacs Z."/>
            <person name="Mihaltcheva S."/>
            <person name="Morgado L.N."/>
            <person name="Niskanen T."/>
            <person name="Noordeloos M.E."/>
            <person name="Ohm R.A."/>
            <person name="Ortiz-Santana B."/>
            <person name="Ovrebo C."/>
            <person name="Racz N."/>
            <person name="Riley R."/>
            <person name="Savchenko A."/>
            <person name="Shiryaev A."/>
            <person name="Soop K."/>
            <person name="Spirin V."/>
            <person name="Szebenyi C."/>
            <person name="Tomsovsky M."/>
            <person name="Tulloss R.E."/>
            <person name="Uehling J."/>
            <person name="Grigoriev I.V."/>
            <person name="Vagvolgyi C."/>
            <person name="Papp T."/>
            <person name="Martin F.M."/>
            <person name="Miettinen O."/>
            <person name="Hibbett D.S."/>
            <person name="Nagy L.G."/>
        </authorList>
    </citation>
    <scope>NUCLEOTIDE SEQUENCE [LARGE SCALE GENOMIC DNA]</scope>
    <source>
        <strain evidence="3 4">OMC1185</strain>
    </source>
</reference>
<feature type="compositionally biased region" description="Low complexity" evidence="1">
    <location>
        <begin position="178"/>
        <end position="191"/>
    </location>
</feature>
<gene>
    <name evidence="3" type="ORF">OE88DRAFT_1540511</name>
</gene>
<dbReference type="CDD" id="cd00060">
    <property type="entry name" value="FHA"/>
    <property type="match status" value="1"/>
</dbReference>
<proteinExistence type="predicted"/>
<dbReference type="SUPFAM" id="SSF49879">
    <property type="entry name" value="SMAD/FHA domain"/>
    <property type="match status" value="1"/>
</dbReference>
<dbReference type="EMBL" id="ML213511">
    <property type="protein sequence ID" value="TFK51380.1"/>
    <property type="molecule type" value="Genomic_DNA"/>
</dbReference>